<organism evidence="3 4">
    <name type="scientific">Stylosanthes scabra</name>
    <dbReference type="NCBI Taxonomy" id="79078"/>
    <lineage>
        <taxon>Eukaryota</taxon>
        <taxon>Viridiplantae</taxon>
        <taxon>Streptophyta</taxon>
        <taxon>Embryophyta</taxon>
        <taxon>Tracheophyta</taxon>
        <taxon>Spermatophyta</taxon>
        <taxon>Magnoliopsida</taxon>
        <taxon>eudicotyledons</taxon>
        <taxon>Gunneridae</taxon>
        <taxon>Pentapetalae</taxon>
        <taxon>rosids</taxon>
        <taxon>fabids</taxon>
        <taxon>Fabales</taxon>
        <taxon>Fabaceae</taxon>
        <taxon>Papilionoideae</taxon>
        <taxon>50 kb inversion clade</taxon>
        <taxon>dalbergioids sensu lato</taxon>
        <taxon>Dalbergieae</taxon>
        <taxon>Pterocarpus clade</taxon>
        <taxon>Stylosanthes</taxon>
    </lineage>
</organism>
<accession>A0ABU6VG54</accession>
<protein>
    <recommendedName>
        <fullName evidence="2">Putative plant transposon protein domain-containing protein</fullName>
    </recommendedName>
</protein>
<name>A0ABU6VG54_9FABA</name>
<evidence type="ECO:0000313" key="4">
    <source>
        <dbReference type="Proteomes" id="UP001341840"/>
    </source>
</evidence>
<proteinExistence type="predicted"/>
<evidence type="ECO:0000256" key="1">
    <source>
        <dbReference type="SAM" id="MobiDB-lite"/>
    </source>
</evidence>
<sequence length="331" mass="39254">MESERKLPLTYTTWVRGKEINFSPEAIHNVLNLRSRPLPNVSSYHNRKDEKDYRINDILRDLCVEGAQWVFHDDGRPHFLRRTDLKPMARGWYEFVTRSIMPTGNMSEVNLEQAMLIHSIIIGEDIQVDETIAEQIYKFANKTGMRTKLPFPRVIQRLCNEDKVSIPEDTPISVEPHINSKWMERVKKERAGKREAHPSEQQNEAAELPQAPQIQQGFHQTSWLNSTMQWMYKMDHQLNFLCNTNQFMDEDLLYPYQQIELTMTEMKGRGIPLTIENLKINRQRVAKMQRVWQEYQRSIDEAMSRRSREKNKGKARREEEESEEEESEDED</sequence>
<gene>
    <name evidence="3" type="ORF">PIB30_045393</name>
</gene>
<feature type="compositionally biased region" description="Acidic residues" evidence="1">
    <location>
        <begin position="320"/>
        <end position="331"/>
    </location>
</feature>
<keyword evidence="4" id="KW-1185">Reference proteome</keyword>
<feature type="compositionally biased region" description="Basic and acidic residues" evidence="1">
    <location>
        <begin position="187"/>
        <end position="198"/>
    </location>
</feature>
<dbReference type="InterPro" id="IPR046796">
    <property type="entry name" value="Transposase_32_dom"/>
</dbReference>
<feature type="domain" description="Putative plant transposon protein" evidence="2">
    <location>
        <begin position="8"/>
        <end position="164"/>
    </location>
</feature>
<dbReference type="EMBL" id="JASCZI010151311">
    <property type="protein sequence ID" value="MED6171927.1"/>
    <property type="molecule type" value="Genomic_DNA"/>
</dbReference>
<dbReference type="Proteomes" id="UP001341840">
    <property type="component" value="Unassembled WGS sequence"/>
</dbReference>
<feature type="compositionally biased region" description="Basic and acidic residues" evidence="1">
    <location>
        <begin position="299"/>
        <end position="319"/>
    </location>
</feature>
<reference evidence="3 4" key="1">
    <citation type="journal article" date="2023" name="Plants (Basel)">
        <title>Bridging the Gap: Combining Genomics and Transcriptomics Approaches to Understand Stylosanthes scabra, an Orphan Legume from the Brazilian Caatinga.</title>
        <authorList>
            <person name="Ferreira-Neto J.R.C."/>
            <person name="da Silva M.D."/>
            <person name="Binneck E."/>
            <person name="de Melo N.F."/>
            <person name="da Silva R.H."/>
            <person name="de Melo A.L.T.M."/>
            <person name="Pandolfi V."/>
            <person name="Bustamante F.O."/>
            <person name="Brasileiro-Vidal A.C."/>
            <person name="Benko-Iseppon A.M."/>
        </authorList>
    </citation>
    <scope>NUCLEOTIDE SEQUENCE [LARGE SCALE GENOMIC DNA]</scope>
    <source>
        <tissue evidence="3">Leaves</tissue>
    </source>
</reference>
<comment type="caution">
    <text evidence="3">The sequence shown here is derived from an EMBL/GenBank/DDBJ whole genome shotgun (WGS) entry which is preliminary data.</text>
</comment>
<evidence type="ECO:0000313" key="3">
    <source>
        <dbReference type="EMBL" id="MED6171927.1"/>
    </source>
</evidence>
<dbReference type="Pfam" id="PF20167">
    <property type="entry name" value="Transposase_32"/>
    <property type="match status" value="1"/>
</dbReference>
<evidence type="ECO:0000259" key="2">
    <source>
        <dbReference type="Pfam" id="PF20167"/>
    </source>
</evidence>
<feature type="region of interest" description="Disordered" evidence="1">
    <location>
        <begin position="299"/>
        <end position="331"/>
    </location>
</feature>
<feature type="region of interest" description="Disordered" evidence="1">
    <location>
        <begin position="187"/>
        <end position="210"/>
    </location>
</feature>